<evidence type="ECO:0000313" key="2">
    <source>
        <dbReference type="EMBL" id="CAE0693436.1"/>
    </source>
</evidence>
<keyword evidence="4" id="KW-1185">Reference proteome</keyword>
<protein>
    <submittedName>
        <fullName evidence="2">Uncharacterized protein</fullName>
    </submittedName>
</protein>
<feature type="chain" id="PRO_5036212216" evidence="1">
    <location>
        <begin position="23"/>
        <end position="165"/>
    </location>
</feature>
<dbReference type="AlphaFoldDB" id="A0A7S3ZTQ1"/>
<dbReference type="EMBL" id="CAKKNE010000005">
    <property type="protein sequence ID" value="CAH0376020.1"/>
    <property type="molecule type" value="Genomic_DNA"/>
</dbReference>
<evidence type="ECO:0000313" key="4">
    <source>
        <dbReference type="Proteomes" id="UP000789595"/>
    </source>
</evidence>
<dbReference type="OrthoDB" id="10666233at2759"/>
<evidence type="ECO:0000256" key="1">
    <source>
        <dbReference type="SAM" id="SignalP"/>
    </source>
</evidence>
<gene>
    <name evidence="2" type="ORF">PCAL00307_LOCUS8872</name>
    <name evidence="3" type="ORF">PECAL_5P05740</name>
</gene>
<dbReference type="EMBL" id="HBIW01010403">
    <property type="protein sequence ID" value="CAE0693436.1"/>
    <property type="molecule type" value="Transcribed_RNA"/>
</dbReference>
<proteinExistence type="predicted"/>
<dbReference type="Proteomes" id="UP000789595">
    <property type="component" value="Unassembled WGS sequence"/>
</dbReference>
<evidence type="ECO:0000313" key="3">
    <source>
        <dbReference type="EMBL" id="CAH0376020.1"/>
    </source>
</evidence>
<keyword evidence="1" id="KW-0732">Signal</keyword>
<feature type="signal peptide" evidence="1">
    <location>
        <begin position="1"/>
        <end position="22"/>
    </location>
</feature>
<reference evidence="3" key="2">
    <citation type="submission" date="2021-11" db="EMBL/GenBank/DDBJ databases">
        <authorList>
            <consortium name="Genoscope - CEA"/>
            <person name="William W."/>
        </authorList>
    </citation>
    <scope>NUCLEOTIDE SEQUENCE</scope>
</reference>
<reference evidence="2" key="1">
    <citation type="submission" date="2021-01" db="EMBL/GenBank/DDBJ databases">
        <authorList>
            <person name="Corre E."/>
            <person name="Pelletier E."/>
            <person name="Niang G."/>
            <person name="Scheremetjew M."/>
            <person name="Finn R."/>
            <person name="Kale V."/>
            <person name="Holt S."/>
            <person name="Cochrane G."/>
            <person name="Meng A."/>
            <person name="Brown T."/>
            <person name="Cohen L."/>
        </authorList>
    </citation>
    <scope>NUCLEOTIDE SEQUENCE</scope>
    <source>
        <strain evidence="2">CCMP1756</strain>
    </source>
</reference>
<sequence>MMRRLLFVVAAAAASTITPEQASKLRSLGYRASEIAAIRPSVASVVARRGLPRPKAGMPPSWVVDDADLAPARARPRPLAGVVGLLQKLAFSVSMLARDLAEVTRRAAIPVGVVLVASQADRIRSTMKSPSGEEGYFLFDGPTDPAMRGGAKVQISPASAPSSKR</sequence>
<organism evidence="2">
    <name type="scientific">Pelagomonas calceolata</name>
    <dbReference type="NCBI Taxonomy" id="35677"/>
    <lineage>
        <taxon>Eukaryota</taxon>
        <taxon>Sar</taxon>
        <taxon>Stramenopiles</taxon>
        <taxon>Ochrophyta</taxon>
        <taxon>Pelagophyceae</taxon>
        <taxon>Pelagomonadales</taxon>
        <taxon>Pelagomonadaceae</taxon>
        <taxon>Pelagomonas</taxon>
    </lineage>
</organism>
<accession>A0A7S3ZTQ1</accession>
<name>A0A7S3ZTQ1_9STRA</name>